<dbReference type="PROSITE" id="PS00455">
    <property type="entry name" value="AMP_BINDING"/>
    <property type="match status" value="1"/>
</dbReference>
<proteinExistence type="inferred from homology"/>
<dbReference type="Gene3D" id="3.30.559.10">
    <property type="entry name" value="Chloramphenicol acetyltransferase-like domain"/>
    <property type="match status" value="3"/>
</dbReference>
<keyword evidence="2" id="KW-0597">Phosphoprotein</keyword>
<comment type="caution">
    <text evidence="6">The sequence shown here is derived from an EMBL/GenBank/DDBJ whole genome shotgun (WGS) entry which is preliminary data.</text>
</comment>
<dbReference type="Gene3D" id="3.30.300.30">
    <property type="match status" value="1"/>
</dbReference>
<dbReference type="InterPro" id="IPR042099">
    <property type="entry name" value="ANL_N_sf"/>
</dbReference>
<dbReference type="InterPro" id="IPR009081">
    <property type="entry name" value="PP-bd_ACP"/>
</dbReference>
<dbReference type="Pfam" id="PF00668">
    <property type="entry name" value="Condensation"/>
    <property type="match status" value="3"/>
</dbReference>
<dbReference type="PROSITE" id="PS50075">
    <property type="entry name" value="CARRIER"/>
    <property type="match status" value="2"/>
</dbReference>
<dbReference type="InterPro" id="IPR020845">
    <property type="entry name" value="AMP-binding_CS"/>
</dbReference>
<dbReference type="SMART" id="SM00823">
    <property type="entry name" value="PKS_PP"/>
    <property type="match status" value="1"/>
</dbReference>
<dbReference type="PANTHER" id="PTHR45398:SF1">
    <property type="entry name" value="ENZYME, PUTATIVE (JCVI)-RELATED"/>
    <property type="match status" value="1"/>
</dbReference>
<reference evidence="6 7" key="1">
    <citation type="submission" date="2024-02" db="EMBL/GenBank/DDBJ databases">
        <title>First draft genome assembly of two strains of Seiridium cardinale.</title>
        <authorList>
            <person name="Emiliani G."/>
            <person name="Scali E."/>
        </authorList>
    </citation>
    <scope>NUCLEOTIDE SEQUENCE [LARGE SCALE GENOMIC DNA]</scope>
    <source>
        <strain evidence="6 7">BM-138-000479</strain>
    </source>
</reference>
<evidence type="ECO:0000256" key="4">
    <source>
        <dbReference type="ARBA" id="ARBA00029454"/>
    </source>
</evidence>
<dbReference type="PROSITE" id="PS00012">
    <property type="entry name" value="PHOSPHOPANTETHEINE"/>
    <property type="match status" value="1"/>
</dbReference>
<sequence length="2123" mass="235061">MTTLYTLGSDASKHSMENYEVDFDEMAYDNESRLQILTQLRASWAQVLGQDQSDISDQDVFFDLGGDSISALELVGVVRNQCILLTVEQIFIHASLEEMASVAKRVKSSASQKPDQATSIEPFALLGTDSGLLHQQVREIAQACGVLTEQIQQAYPCTPMQESLVASTQGSENAYLLQMVYEMDCETPLDLFQRAWEATVQMNPVLRTRICQLKGAGFIQAVLDEDVLWNTIEMDVKQFLQDDARLPSVLGERFFRYAIVSQGQSRHFVWTVHHALCDGASVFDVLDQVSRRFRNEPVLPQVSYEQYVKSVLTTDTTREREFWRQSLSGVSPASYPPVPHASFQSIPSSHLTSCLTINRISHLGITKSLLLRAAWGLLLSHHTGNDDVVFGTIVNGRVLPDGYSISHITGPTICLLPIALHIDPKESVASYLTRVRKQAAELMSFETTGLAKIRKYLADGLSSACDFQCLFVVHPEELGQAAAPALKRIGLKSIPHLGKTEQHDYPLVISAAISSNTTISLKLEYDERIISGRHANNLINQFQAVLNQLSDAAAETLVGSINPLNEEDLSQIRNWNKSTPPAIETCFHHLFEEQVYKYPTAAALSSTEQTLTYAEVQNIASACAIRLVTLGVGPETFVAVCFEKSIWAVIAMLAIFKAGGAYVPIDPAHPRGRISEIIAMARVKVALVSPLERAVLEGLCDHVISLDNVPVSFIPGKRNHAPGSRSQPSDTAYLLFTSGTTGRPKGVVIPHSALCTGIVHQARAFGLGPKTRMFQFANYTFDASVLEIFATLAVGGTLCVPSERDRLDNLVGTIASLNVNTAVLTSTVLSLMSPVQVPTIKAVILGGEPLNRDLVQKWANHVMLTNGYGPSETTVCCGANIGLTVDSHALNIGRSIGATMWIVRPERHDQLSAIGCVGEIVVSGALLAKGYYGDKATTDASFVGAPKWLTEVNPQSSFRTIYKTGDLARYNSDGSMQYVGRKDNQVKLRGFRIELGDIESHILNHDLDSQANMEAATLSVALLPTEGLLQAQIVAVVSFDQSKAALHLGDRQFKFTIINPRKNKHLDQKLNNVKSHLAFMVPDYMVPSVWVVLEELPLLVSGKIDRKAIMTWIHQLDNESYQDLVSQYQDGDICEDLESFVPGSLAHTLREIWGEVLDVSRDRIGLRTSFYSLGGDSISAIQVVDKARNRGMHLTVRGILMGKTLGALMAVVGEGQSEPSVALEKRLPDGPFDLSPIQRLFVASNQSNMPGVRFHQATILRLRRSVSVKVLEDAISTMAERHPMLRAHFPGIYRWQKQVISNNPKESHRFRYHGEVTESHVRNILETGHDSISVDTGPTFSVDVYQISGDTHLFLTAHRLVVDLVSWRVIIQDIEDLVIHGSLKAPSGCSFFQWTRFLDARFTKVRISEQWVPQGENEKHMGLRLGSHVSSHNTHETAATDKWSLEQTSTSDLLQIARQNDLSSPLELMIAAVAKSFAQVFRRTCPSIFVEGHGREPLSTGVDLAATVGWFTILYPVDGFPAAGATLADYINHIKSARIKYPDDGLEFFSRKVLHAEDPADLKNMTWPIQFNYQGIYQQPGNDGSLFEWIDYAGLEDTMIGPNVKRLGIFEIGAVIRDRCLEFSLSYPRHIEHAALVLEWFQQTKLILEALSTDSSIRKPPSSPIPSQLITIDSTNDVSGHECEQTLSLGGKDYGGGKVQAVYACSPFQCEIIKQQAVDPSCFLISWEMEITSQAPRQPVNLGRVVDSWNSVVRKHAILRTRFTKDQTPNSQHGLLQIVLTDVTPEVIVDATLADFESNRYWANEKSLHACHLPHRIRFCQRGEAVVGYLEASHLILDGWSLGLIQHDLLAAYNEGGSALQSTSEEFGLPYESFIAAHESDRAKEDSKHWISVLHGQRPCILSFPSGPMHVNGIGAGVERTVINLQDLNLESFSAFSATNDVTVATIFYAAWAQTLSYYTRSRDVVFGYVVSGRDRDDVSDPLKIVGPLTNILACQLRHVSIDDNPHALARLACRIQEQRVYDGAHTLCRIQEIAETQVGGGQLFNTAVNFQRQSELYEKGGISIRNLSRSRDPWHFDVLLRIVVDRGIIRTRVEFNATRIDPSKVNEVANFFWKRLSAAILA</sequence>
<dbReference type="SUPFAM" id="SSF56801">
    <property type="entry name" value="Acetyl-CoA synthetase-like"/>
    <property type="match status" value="1"/>
</dbReference>
<evidence type="ECO:0000313" key="6">
    <source>
        <dbReference type="EMBL" id="KAK9770546.1"/>
    </source>
</evidence>
<evidence type="ECO:0000256" key="3">
    <source>
        <dbReference type="ARBA" id="ARBA00022598"/>
    </source>
</evidence>
<organism evidence="6 7">
    <name type="scientific">Seiridium cardinale</name>
    <dbReference type="NCBI Taxonomy" id="138064"/>
    <lineage>
        <taxon>Eukaryota</taxon>
        <taxon>Fungi</taxon>
        <taxon>Dikarya</taxon>
        <taxon>Ascomycota</taxon>
        <taxon>Pezizomycotina</taxon>
        <taxon>Sordariomycetes</taxon>
        <taxon>Xylariomycetidae</taxon>
        <taxon>Amphisphaeriales</taxon>
        <taxon>Sporocadaceae</taxon>
        <taxon>Seiridium</taxon>
    </lineage>
</organism>
<dbReference type="NCBIfam" id="TIGR01733">
    <property type="entry name" value="AA-adenyl-dom"/>
    <property type="match status" value="1"/>
</dbReference>
<dbReference type="InterPro" id="IPR045851">
    <property type="entry name" value="AMP-bd_C_sf"/>
</dbReference>
<keyword evidence="7" id="KW-1185">Reference proteome</keyword>
<dbReference type="InterPro" id="IPR010071">
    <property type="entry name" value="AA_adenyl_dom"/>
</dbReference>
<dbReference type="Pfam" id="PF00501">
    <property type="entry name" value="AMP-binding"/>
    <property type="match status" value="1"/>
</dbReference>
<dbReference type="InterPro" id="IPR006162">
    <property type="entry name" value="Ppantetheine_attach_site"/>
</dbReference>
<feature type="domain" description="Carrier" evidence="5">
    <location>
        <begin position="1143"/>
        <end position="1216"/>
    </location>
</feature>
<dbReference type="InterPro" id="IPR020806">
    <property type="entry name" value="PKS_PP-bd"/>
</dbReference>
<dbReference type="EMBL" id="JARVKM010000091">
    <property type="protein sequence ID" value="KAK9770546.1"/>
    <property type="molecule type" value="Genomic_DNA"/>
</dbReference>
<dbReference type="InterPro" id="IPR001242">
    <property type="entry name" value="Condensation_dom"/>
</dbReference>
<dbReference type="SUPFAM" id="SSF52777">
    <property type="entry name" value="CoA-dependent acyltransferases"/>
    <property type="match status" value="6"/>
</dbReference>
<dbReference type="CDD" id="cd19545">
    <property type="entry name" value="FUM14_C_NRPS-like"/>
    <property type="match status" value="1"/>
</dbReference>
<comment type="similarity">
    <text evidence="4">Belongs to the NRP synthetase family.</text>
</comment>
<feature type="domain" description="Carrier" evidence="5">
    <location>
        <begin position="31"/>
        <end position="107"/>
    </location>
</feature>
<protein>
    <submittedName>
        <fullName evidence="6">HC-toxin synthetase</fullName>
    </submittedName>
</protein>
<dbReference type="InterPro" id="IPR000873">
    <property type="entry name" value="AMP-dep_synth/lig_dom"/>
</dbReference>
<keyword evidence="3" id="KW-0436">Ligase</keyword>
<evidence type="ECO:0000256" key="1">
    <source>
        <dbReference type="ARBA" id="ARBA00022450"/>
    </source>
</evidence>
<dbReference type="PANTHER" id="PTHR45398">
    <property type="match status" value="1"/>
</dbReference>
<name>A0ABR2XA94_9PEZI</name>
<evidence type="ECO:0000259" key="5">
    <source>
        <dbReference type="PROSITE" id="PS50075"/>
    </source>
</evidence>
<dbReference type="InterPro" id="IPR023213">
    <property type="entry name" value="CAT-like_dom_sf"/>
</dbReference>
<dbReference type="Pfam" id="PF00550">
    <property type="entry name" value="PP-binding"/>
    <property type="match status" value="2"/>
</dbReference>
<dbReference type="Gene3D" id="3.30.559.30">
    <property type="entry name" value="Nonribosomal peptide synthetase, condensation domain"/>
    <property type="match status" value="3"/>
</dbReference>
<dbReference type="SUPFAM" id="SSF47336">
    <property type="entry name" value="ACP-like"/>
    <property type="match status" value="2"/>
</dbReference>
<evidence type="ECO:0000256" key="2">
    <source>
        <dbReference type="ARBA" id="ARBA00022553"/>
    </source>
</evidence>
<gene>
    <name evidence="6" type="ORF">SCAR479_12817</name>
</gene>
<keyword evidence="1" id="KW-0596">Phosphopantetheine</keyword>
<dbReference type="InterPro" id="IPR036736">
    <property type="entry name" value="ACP-like_sf"/>
</dbReference>
<dbReference type="Gene3D" id="1.10.1200.10">
    <property type="entry name" value="ACP-like"/>
    <property type="match status" value="2"/>
</dbReference>
<accession>A0ABR2XA94</accession>
<dbReference type="Proteomes" id="UP001465668">
    <property type="component" value="Unassembled WGS sequence"/>
</dbReference>
<dbReference type="Gene3D" id="3.40.50.12780">
    <property type="entry name" value="N-terminal domain of ligase-like"/>
    <property type="match status" value="1"/>
</dbReference>
<evidence type="ECO:0000313" key="7">
    <source>
        <dbReference type="Proteomes" id="UP001465668"/>
    </source>
</evidence>
<dbReference type="CDD" id="cd05918">
    <property type="entry name" value="A_NRPS_SidN3_like"/>
    <property type="match status" value="1"/>
</dbReference>